<comment type="cofactor">
    <cofactor evidence="2 19">
        <name>biotin</name>
        <dbReference type="ChEBI" id="CHEBI:57586"/>
    </cofactor>
</comment>
<dbReference type="FunFam" id="2.40.50.100:FF:000003">
    <property type="entry name" value="Acetyl-CoA carboxylase biotin carboxyl carrier protein"/>
    <property type="match status" value="1"/>
</dbReference>
<feature type="active site" evidence="20">
    <location>
        <position position="334"/>
    </location>
</feature>
<dbReference type="Gene3D" id="2.40.50.100">
    <property type="match status" value="1"/>
</dbReference>
<dbReference type="Pfam" id="PF02786">
    <property type="entry name" value="CPSase_L_D2"/>
    <property type="match status" value="1"/>
</dbReference>
<dbReference type="PIRSF" id="PIRSF001594">
    <property type="entry name" value="Pyruv_carbox"/>
    <property type="match status" value="1"/>
</dbReference>
<dbReference type="InterPro" id="IPR016185">
    <property type="entry name" value="PreATP-grasp_dom_sf"/>
</dbReference>
<evidence type="ECO:0000256" key="6">
    <source>
        <dbReference type="ARBA" id="ARBA00013057"/>
    </source>
</evidence>
<evidence type="ECO:0000256" key="12">
    <source>
        <dbReference type="ARBA" id="ARBA00022833"/>
    </source>
</evidence>
<comment type="pathway">
    <text evidence="5">Carbohydrate biosynthesis; gluconeogenesis.</text>
</comment>
<evidence type="ECO:0000256" key="19">
    <source>
        <dbReference type="PIRNR" id="PIRNR001594"/>
    </source>
</evidence>
<dbReference type="NCBIfam" id="NF006761">
    <property type="entry name" value="PRK09282.1"/>
    <property type="match status" value="1"/>
</dbReference>
<dbReference type="Pfam" id="PF00289">
    <property type="entry name" value="Biotin_carb_N"/>
    <property type="match status" value="1"/>
</dbReference>
<evidence type="ECO:0000256" key="13">
    <source>
        <dbReference type="ARBA" id="ARBA00022840"/>
    </source>
</evidence>
<dbReference type="InterPro" id="IPR000891">
    <property type="entry name" value="PYR_CT"/>
</dbReference>
<evidence type="ECO:0000256" key="2">
    <source>
        <dbReference type="ARBA" id="ARBA00001953"/>
    </source>
</evidence>
<dbReference type="PROSITE" id="PS00866">
    <property type="entry name" value="CPSASE_1"/>
    <property type="match status" value="1"/>
</dbReference>
<dbReference type="CDD" id="cd07937">
    <property type="entry name" value="DRE_TIM_PC_TC_5S"/>
    <property type="match status" value="1"/>
</dbReference>
<dbReference type="PANTHER" id="PTHR43778:SF2">
    <property type="entry name" value="PYRUVATE CARBOXYLASE, MITOCHONDRIAL"/>
    <property type="match status" value="1"/>
</dbReference>
<evidence type="ECO:0000256" key="4">
    <source>
        <dbReference type="ARBA" id="ARBA00004496"/>
    </source>
</evidence>
<dbReference type="InterPro" id="IPR000089">
    <property type="entry name" value="Biotin_lipoyl"/>
</dbReference>
<dbReference type="InterPro" id="IPR005482">
    <property type="entry name" value="Biotin_COase_C"/>
</dbReference>
<feature type="domain" description="Biotin carboxylation" evidence="26">
    <location>
        <begin position="40"/>
        <end position="492"/>
    </location>
</feature>
<sequence>MSDGKPVEIVEEAIEDIEDGEPPKEAQTVHRIRANSTIMQLKKILVANRGEIPIRIFRTAHELSLHTIAVFSYEDRLSMHRQKADEAYVIGKRGQYTPVGAYLAGDEIVKIAVEHGAQMIHPGYGFLSENAGFARKVEEAGLIFVGPSPEVIDSLGDKVSARTLAIAAGVPVVPGTEGAVEKFEEVKSFTDQYGFPIIIKAAYGGGGRGMRVVRDQESLKEAFERATSEAKTAFGNGTVFVERFLDKPKHIEVQLLGDNHGNIVHLYERDCSVQRRHQKVVEIAPAKDLPTETRDAILNDAVKLAKSVNYRNAGTAEFLVDQQNRYYFIEINPRIQVEHTITEEITGIDIVAAQIQIAAGATLAQLGLTQDRISTRGFAIQCRITTEDPSKNFQPDTGKIEVYRSAGGNGVRLDGGNGFAGAVITPYYDSMLVKCTCHGSTYEIARRKMLRALVEFRVRGVKTNIPFLASLLTHPTFIDGNCWTTFVDDTPQLFDLMGSQNRAQKLLAYLGDIAVNGSSIKGQIGEPKFKGEIIVPDLYDNAGQKIDVSEPCTKGWRNIIVEQGPKAFAKAIRNYKGCLLMDTTWRDAHQSLLATRVRTVDLLNIAKETSHALHNLYSLECWGGATFDVAMRFLYEDPWDRLRKMRKLIPNIPFQMLLRGANGVAYSSLPDNAIEHFVEQAKKNGVDIFRVFDALNDIDQLEVGIKAVQKAGGVTEGTVCYSGDMLNPKKKYNLEYYLDLVDKLVALDIDVLGIKDMAGVLKPHAATLLIGSIRKKYPDLPIHVHTHDSAGTGVASMVACAVAGADAVDAATDSLSGMTSQPSINAILASLEGSDLDPGLNVDHVRALDTYWSQLRLLYSPFEAYLNGPDPEVYQHEIPGGQLTNMMFQAAQLGLGSQWLETKKAYQQANALLGDIVKVTPTSKVVGDLAQFMVSNKLSAEDVKARAGELDFPGSVLEFLEGMMGQPYGGFPEPLRSNALRGRRKLDKRPGLFLEPVDFAKVKRELGRKFGGPVTECDIASYVMYPKVFEDYKKFVSKFGDLSVLPTRYFLSKPEIGEEFHVELERGKVLILKLLAVGPLSENTGQREVFYEMNGEVRQVAVDDKQSAVENVSRPKADPTDSSQVGAPMAGVLVELRVRDGTEVKKGDPLAVLSAMKMEMVISAPHNGIVSQLEVREGDSVDGSDLVCRIVKGDKK</sequence>
<dbReference type="GO" id="GO:0004736">
    <property type="term" value="F:pyruvate carboxylase activity"/>
    <property type="evidence" value="ECO:0007669"/>
    <property type="project" value="UniProtKB-EC"/>
</dbReference>
<keyword evidence="8" id="KW-0963">Cytoplasm</keyword>
<comment type="subcellular location">
    <subcellularLocation>
        <location evidence="4">Cytoplasm</location>
    </subcellularLocation>
</comment>
<dbReference type="AlphaFoldDB" id="A0AAJ0C6R9"/>
<dbReference type="FunFam" id="3.30.470.20:FF:000012">
    <property type="entry name" value="Pyruvate carboxylase"/>
    <property type="match status" value="1"/>
</dbReference>
<comment type="cofactor">
    <cofactor evidence="1">
        <name>Zn(2+)</name>
        <dbReference type="ChEBI" id="CHEBI:29105"/>
    </cofactor>
</comment>
<dbReference type="InterPro" id="IPR005930">
    <property type="entry name" value="Pyruv_COase"/>
</dbReference>
<feature type="domain" description="ATP-grasp" evidence="25">
    <location>
        <begin position="162"/>
        <end position="359"/>
    </location>
</feature>
<keyword evidence="12" id="KW-0862">Zinc</keyword>
<dbReference type="InterPro" id="IPR011764">
    <property type="entry name" value="Biotin_carboxylation_dom"/>
</dbReference>
<evidence type="ECO:0000256" key="17">
    <source>
        <dbReference type="ARBA" id="ARBA00049382"/>
    </source>
</evidence>
<evidence type="ECO:0000256" key="3">
    <source>
        <dbReference type="ARBA" id="ARBA00002380"/>
    </source>
</evidence>
<dbReference type="InterPro" id="IPR055268">
    <property type="entry name" value="PCB-like"/>
</dbReference>
<evidence type="ECO:0000256" key="7">
    <source>
        <dbReference type="ARBA" id="ARBA00022432"/>
    </source>
</evidence>
<feature type="binding site" evidence="22">
    <location>
        <position position="785"/>
    </location>
    <ligand>
        <name>Mn(2+)</name>
        <dbReference type="ChEBI" id="CHEBI:29035"/>
    </ligand>
</feature>
<name>A0AAJ0C6R9_9PEZI</name>
<dbReference type="InterPro" id="IPR005479">
    <property type="entry name" value="CPAse_ATP-bd"/>
</dbReference>
<keyword evidence="13 19" id="KW-0067">ATP-binding</keyword>
<keyword evidence="14 19" id="KW-0092">Biotin</keyword>
<evidence type="ECO:0000259" key="27">
    <source>
        <dbReference type="PROSITE" id="PS50991"/>
    </source>
</evidence>
<feature type="binding site" evidence="21">
    <location>
        <position position="158"/>
    </location>
    <ligand>
        <name>ATP</name>
        <dbReference type="ChEBI" id="CHEBI:30616"/>
    </ligand>
</feature>
<feature type="binding site" evidence="21">
    <location>
        <position position="242"/>
    </location>
    <ligand>
        <name>ATP</name>
        <dbReference type="ChEBI" id="CHEBI:30616"/>
    </ligand>
</feature>
<reference evidence="28" key="1">
    <citation type="submission" date="2023-06" db="EMBL/GenBank/DDBJ databases">
        <title>Genome-scale phylogeny and comparative genomics of the fungal order Sordariales.</title>
        <authorList>
            <consortium name="Lawrence Berkeley National Laboratory"/>
            <person name="Hensen N."/>
            <person name="Bonometti L."/>
            <person name="Westerberg I."/>
            <person name="Brannstrom I.O."/>
            <person name="Guillou S."/>
            <person name="Cros-Aarteil S."/>
            <person name="Calhoun S."/>
            <person name="Haridas S."/>
            <person name="Kuo A."/>
            <person name="Mondo S."/>
            <person name="Pangilinan J."/>
            <person name="Riley R."/>
            <person name="Labutti K."/>
            <person name="Andreopoulos B."/>
            <person name="Lipzen A."/>
            <person name="Chen C."/>
            <person name="Yanf M."/>
            <person name="Daum C."/>
            <person name="Ng V."/>
            <person name="Clum A."/>
            <person name="Steindorff A."/>
            <person name="Ohm R."/>
            <person name="Martin F."/>
            <person name="Silar P."/>
            <person name="Natvig D."/>
            <person name="Lalanne C."/>
            <person name="Gautier V."/>
            <person name="Ament-Velasquez S.L."/>
            <person name="Kruys A."/>
            <person name="Hutchinson M.I."/>
            <person name="Powell A.J."/>
            <person name="Barry K."/>
            <person name="Miller A.N."/>
            <person name="Grigoriev I.V."/>
            <person name="Debuchy R."/>
            <person name="Gladieux P."/>
            <person name="Thoren M.H."/>
            <person name="Johannesson H."/>
        </authorList>
    </citation>
    <scope>NUCLEOTIDE SEQUENCE</scope>
    <source>
        <strain evidence="28">8032-3</strain>
    </source>
</reference>
<dbReference type="Gene3D" id="3.30.470.20">
    <property type="entry name" value="ATP-grasp fold, B domain"/>
    <property type="match status" value="1"/>
</dbReference>
<dbReference type="InterPro" id="IPR001882">
    <property type="entry name" value="Biotin_BS"/>
</dbReference>
<protein>
    <recommendedName>
        <fullName evidence="18 19">Pyruvate carboxylase</fullName>
        <ecNumber evidence="6 19">6.4.1.1</ecNumber>
    </recommendedName>
</protein>
<gene>
    <name evidence="28" type="ORF">QBC33DRAFT_529907</name>
</gene>
<dbReference type="GO" id="GO:0006094">
    <property type="term" value="P:gluconeogenesis"/>
    <property type="evidence" value="ECO:0007669"/>
    <property type="project" value="UniProtKB-KW"/>
</dbReference>
<dbReference type="FunFam" id="3.40.50.20:FF:000010">
    <property type="entry name" value="Propionyl-CoA carboxylase subunit alpha"/>
    <property type="match status" value="1"/>
</dbReference>
<dbReference type="Pfam" id="PF02785">
    <property type="entry name" value="Biotin_carb_C"/>
    <property type="match status" value="1"/>
</dbReference>
<evidence type="ECO:0000256" key="21">
    <source>
        <dbReference type="PIRSR" id="PIRSR001594-2"/>
    </source>
</evidence>
<keyword evidence="7" id="KW-0312">Gluconeogenesis</keyword>
<feature type="binding site" evidence="21">
    <location>
        <position position="659"/>
    </location>
    <ligand>
        <name>substrate</name>
    </ligand>
</feature>
<dbReference type="Pfam" id="PF00682">
    <property type="entry name" value="HMGL-like"/>
    <property type="match status" value="1"/>
</dbReference>
<keyword evidence="9 19" id="KW-0436">Ligase</keyword>
<feature type="modified residue" description="N6-biotinyllysine" evidence="23">
    <location>
        <position position="1157"/>
    </location>
</feature>
<dbReference type="PROSITE" id="PS50991">
    <property type="entry name" value="PYR_CT"/>
    <property type="match status" value="1"/>
</dbReference>
<keyword evidence="16 28" id="KW-0670">Pyruvate</keyword>
<dbReference type="CDD" id="cd06850">
    <property type="entry name" value="biotinyl_domain"/>
    <property type="match status" value="1"/>
</dbReference>
<dbReference type="FunFam" id="3.20.20.70:FF:000033">
    <property type="entry name" value="Pyruvate carboxylase"/>
    <property type="match status" value="1"/>
</dbReference>
<feature type="binding site" description="via carbamate group" evidence="22">
    <location>
        <position position="755"/>
    </location>
    <ligand>
        <name>Mn(2+)</name>
        <dbReference type="ChEBI" id="CHEBI:29035"/>
    </ligand>
</feature>
<evidence type="ECO:0000256" key="10">
    <source>
        <dbReference type="ARBA" id="ARBA00022723"/>
    </source>
</evidence>
<comment type="caution">
    <text evidence="28">The sequence shown here is derived from an EMBL/GenBank/DDBJ whole genome shotgun (WGS) entry which is preliminary data.</text>
</comment>
<comment type="function">
    <text evidence="3">Pyruvate carboxylase catalyzes a 2-step reaction, involving the ATP-dependent carboxylation of the covalently attached biotin in the first step and the transfer of the carboxyl group to pyruvate in the second.</text>
</comment>
<dbReference type="Proteomes" id="UP001244011">
    <property type="component" value="Unassembled WGS sequence"/>
</dbReference>
<dbReference type="SUPFAM" id="SSF89000">
    <property type="entry name" value="post-HMGL domain-like"/>
    <property type="match status" value="1"/>
</dbReference>
<dbReference type="PANTHER" id="PTHR43778">
    <property type="entry name" value="PYRUVATE CARBOXYLASE"/>
    <property type="match status" value="1"/>
</dbReference>
<evidence type="ECO:0000256" key="22">
    <source>
        <dbReference type="PIRSR" id="PIRSR001594-3"/>
    </source>
</evidence>
<dbReference type="GO" id="GO:0005737">
    <property type="term" value="C:cytoplasm"/>
    <property type="evidence" value="ECO:0007669"/>
    <property type="project" value="UniProtKB-SubCell"/>
</dbReference>
<evidence type="ECO:0000256" key="5">
    <source>
        <dbReference type="ARBA" id="ARBA00004742"/>
    </source>
</evidence>
<evidence type="ECO:0000313" key="28">
    <source>
        <dbReference type="EMBL" id="KAK1770013.1"/>
    </source>
</evidence>
<keyword evidence="11 19" id="KW-0547">Nucleotide-binding</keyword>
<dbReference type="PROSITE" id="PS50968">
    <property type="entry name" value="BIOTINYL_LIPOYL"/>
    <property type="match status" value="1"/>
</dbReference>
<dbReference type="GeneID" id="85310371"/>
<evidence type="ECO:0000259" key="25">
    <source>
        <dbReference type="PROSITE" id="PS50975"/>
    </source>
</evidence>
<accession>A0AAJ0C6R9</accession>
<feature type="domain" description="Lipoyl-binding" evidence="24">
    <location>
        <begin position="1116"/>
        <end position="1191"/>
    </location>
</feature>
<feature type="binding site" evidence="21">
    <location>
        <position position="920"/>
    </location>
    <ligand>
        <name>substrate</name>
    </ligand>
</feature>
<dbReference type="SUPFAM" id="SSF52440">
    <property type="entry name" value="PreATP-grasp domain"/>
    <property type="match status" value="1"/>
</dbReference>
<organism evidence="28 29">
    <name type="scientific">Phialemonium atrogriseum</name>
    <dbReference type="NCBI Taxonomy" id="1093897"/>
    <lineage>
        <taxon>Eukaryota</taxon>
        <taxon>Fungi</taxon>
        <taxon>Dikarya</taxon>
        <taxon>Ascomycota</taxon>
        <taxon>Pezizomycotina</taxon>
        <taxon>Sordariomycetes</taxon>
        <taxon>Sordariomycetidae</taxon>
        <taxon>Cephalothecales</taxon>
        <taxon>Cephalothecaceae</taxon>
        <taxon>Phialemonium</taxon>
    </lineage>
</organism>
<feature type="binding site" evidence="22">
    <location>
        <position position="587"/>
    </location>
    <ligand>
        <name>Mn(2+)</name>
        <dbReference type="ChEBI" id="CHEBI:29035"/>
    </ligand>
</feature>
<dbReference type="PROSITE" id="PS00188">
    <property type="entry name" value="BIOTIN"/>
    <property type="match status" value="1"/>
</dbReference>
<dbReference type="Pfam" id="PF02436">
    <property type="entry name" value="PYC_OADA"/>
    <property type="match status" value="1"/>
</dbReference>
<dbReference type="GO" id="GO:0046872">
    <property type="term" value="F:metal ion binding"/>
    <property type="evidence" value="ECO:0007669"/>
    <property type="project" value="UniProtKB-KW"/>
</dbReference>
<dbReference type="RefSeq" id="XP_060286226.1">
    <property type="nucleotide sequence ID" value="XM_060427184.1"/>
</dbReference>
<evidence type="ECO:0000256" key="18">
    <source>
        <dbReference type="ARBA" id="ARBA00072910"/>
    </source>
</evidence>
<dbReference type="InterPro" id="IPR013785">
    <property type="entry name" value="Aldolase_TIM"/>
</dbReference>
<dbReference type="Gene3D" id="3.10.600.10">
    <property type="entry name" value="pyruvate carboxylase f1077a mutant domain"/>
    <property type="match status" value="1"/>
</dbReference>
<dbReference type="GO" id="GO:0005524">
    <property type="term" value="F:ATP binding"/>
    <property type="evidence" value="ECO:0007669"/>
    <property type="project" value="UniProtKB-UniRule"/>
</dbReference>
<dbReference type="NCBIfam" id="TIGR01235">
    <property type="entry name" value="pyruv_carbox"/>
    <property type="match status" value="1"/>
</dbReference>
<dbReference type="PROSITE" id="PS00867">
    <property type="entry name" value="CPSASE_2"/>
    <property type="match status" value="1"/>
</dbReference>
<dbReference type="SUPFAM" id="SSF51246">
    <property type="entry name" value="Rudiment single hybrid motif"/>
    <property type="match status" value="1"/>
</dbReference>
<feature type="domain" description="Pyruvate carboxyltransferase" evidence="27">
    <location>
        <begin position="578"/>
        <end position="846"/>
    </location>
</feature>
<dbReference type="PROSITE" id="PS50975">
    <property type="entry name" value="ATP_GRASP"/>
    <property type="match status" value="1"/>
</dbReference>
<evidence type="ECO:0000256" key="14">
    <source>
        <dbReference type="ARBA" id="ARBA00023267"/>
    </source>
</evidence>
<dbReference type="Gene3D" id="3.20.20.70">
    <property type="entry name" value="Aldolase class I"/>
    <property type="match status" value="1"/>
</dbReference>
<dbReference type="FunFam" id="3.30.1490.20:FF:000018">
    <property type="entry name" value="Biotin carboxylase"/>
    <property type="match status" value="1"/>
</dbReference>
<dbReference type="InterPro" id="IPR011053">
    <property type="entry name" value="Single_hybrid_motif"/>
</dbReference>
<evidence type="ECO:0000256" key="8">
    <source>
        <dbReference type="ARBA" id="ARBA00022490"/>
    </source>
</evidence>
<keyword evidence="15" id="KW-0511">Multifunctional enzyme</keyword>
<comment type="function">
    <text evidence="19">Catalyzes a 2-step reaction, involving the ATP-dependent carboxylation of the covalently attached biotin in the first step and the transfer of the carboxyl group to pyruvate in the second.</text>
</comment>
<evidence type="ECO:0000259" key="24">
    <source>
        <dbReference type="PROSITE" id="PS50968"/>
    </source>
</evidence>
<feature type="binding site" evidence="21">
    <location>
        <position position="277"/>
    </location>
    <ligand>
        <name>ATP</name>
        <dbReference type="ChEBI" id="CHEBI:30616"/>
    </ligand>
</feature>
<evidence type="ECO:0000256" key="23">
    <source>
        <dbReference type="PIRSR" id="PIRSR001594-4"/>
    </source>
</evidence>
<evidence type="ECO:0000313" key="29">
    <source>
        <dbReference type="Proteomes" id="UP001244011"/>
    </source>
</evidence>
<keyword evidence="29" id="KW-1185">Reference proteome</keyword>
<dbReference type="SUPFAM" id="SSF51569">
    <property type="entry name" value="Aldolase"/>
    <property type="match status" value="1"/>
</dbReference>
<feature type="modified residue" description="N6-carboxylysine" evidence="23">
    <location>
        <position position="755"/>
    </location>
</feature>
<evidence type="ECO:0000256" key="9">
    <source>
        <dbReference type="ARBA" id="ARBA00022598"/>
    </source>
</evidence>
<dbReference type="InterPro" id="IPR005481">
    <property type="entry name" value="BC-like_N"/>
</dbReference>
<keyword evidence="10 22" id="KW-0479">Metal-binding</keyword>
<dbReference type="EC" id="6.4.1.1" evidence="6 19"/>
<comment type="catalytic activity">
    <reaction evidence="17 19">
        <text>hydrogencarbonate + pyruvate + ATP = oxaloacetate + ADP + phosphate + H(+)</text>
        <dbReference type="Rhea" id="RHEA:20844"/>
        <dbReference type="ChEBI" id="CHEBI:15361"/>
        <dbReference type="ChEBI" id="CHEBI:15378"/>
        <dbReference type="ChEBI" id="CHEBI:16452"/>
        <dbReference type="ChEBI" id="CHEBI:17544"/>
        <dbReference type="ChEBI" id="CHEBI:30616"/>
        <dbReference type="ChEBI" id="CHEBI:43474"/>
        <dbReference type="ChEBI" id="CHEBI:456216"/>
        <dbReference type="EC" id="6.4.1.1"/>
    </reaction>
</comment>
<dbReference type="InterPro" id="IPR003379">
    <property type="entry name" value="Carboxylase_cons_dom"/>
</dbReference>
<dbReference type="SUPFAM" id="SSF51230">
    <property type="entry name" value="Single hybrid motif"/>
    <property type="match status" value="1"/>
</dbReference>
<evidence type="ECO:0000259" key="26">
    <source>
        <dbReference type="PROSITE" id="PS50979"/>
    </source>
</evidence>
<dbReference type="PROSITE" id="PS50979">
    <property type="entry name" value="BC"/>
    <property type="match status" value="1"/>
</dbReference>
<evidence type="ECO:0000256" key="16">
    <source>
        <dbReference type="ARBA" id="ARBA00023317"/>
    </source>
</evidence>
<proteinExistence type="predicted"/>
<feature type="binding site" evidence="22">
    <location>
        <position position="787"/>
    </location>
    <ligand>
        <name>Mn(2+)</name>
        <dbReference type="ChEBI" id="CHEBI:29035"/>
    </ligand>
</feature>
<dbReference type="EMBL" id="MU839001">
    <property type="protein sequence ID" value="KAK1770013.1"/>
    <property type="molecule type" value="Genomic_DNA"/>
</dbReference>
<dbReference type="InterPro" id="IPR011054">
    <property type="entry name" value="Rudment_hybrid_motif"/>
</dbReference>
<dbReference type="Pfam" id="PF00364">
    <property type="entry name" value="Biotin_lipoyl"/>
    <property type="match status" value="1"/>
</dbReference>
<dbReference type="SUPFAM" id="SSF56059">
    <property type="entry name" value="Glutathione synthetase ATP-binding domain-like"/>
    <property type="match status" value="1"/>
</dbReference>
<evidence type="ECO:0000256" key="11">
    <source>
        <dbReference type="ARBA" id="ARBA00022741"/>
    </source>
</evidence>
<dbReference type="FunFam" id="3.10.600.10:FF:000002">
    <property type="entry name" value="Pyruvate carboxylase"/>
    <property type="match status" value="1"/>
</dbReference>
<evidence type="ECO:0000256" key="15">
    <source>
        <dbReference type="ARBA" id="ARBA00023268"/>
    </source>
</evidence>
<evidence type="ECO:0000256" key="1">
    <source>
        <dbReference type="ARBA" id="ARBA00001947"/>
    </source>
</evidence>
<dbReference type="SMART" id="SM00878">
    <property type="entry name" value="Biotin_carb_C"/>
    <property type="match status" value="1"/>
</dbReference>
<dbReference type="InterPro" id="IPR011761">
    <property type="entry name" value="ATP-grasp"/>
</dbReference>
<evidence type="ECO:0000256" key="20">
    <source>
        <dbReference type="PIRSR" id="PIRSR001594-1"/>
    </source>
</evidence>
<dbReference type="NCBIfam" id="NF009554">
    <property type="entry name" value="PRK12999.1"/>
    <property type="match status" value="1"/>
</dbReference>